<reference evidence="1 2" key="1">
    <citation type="submission" date="2019-02" db="EMBL/GenBank/DDBJ databases">
        <title>Apibacter muscae sp. nov.: a novel member of the house fly microbiota.</title>
        <authorList>
            <person name="Park R."/>
        </authorList>
    </citation>
    <scope>NUCLEOTIDE SEQUENCE [LARGE SCALE GENOMIC DNA]</scope>
    <source>
        <strain evidence="1 2">AL1</strain>
    </source>
</reference>
<comment type="caution">
    <text evidence="1">The sequence shown here is derived from an EMBL/GenBank/DDBJ whole genome shotgun (WGS) entry which is preliminary data.</text>
</comment>
<sequence length="172" mass="20081">MSETNKLPDLESMVTRLLKEAESYAAVSGLNFFKESFEKQGWTGTAFEPWQARTNDLRPGGAILMDSGQLRDSLQILERGDLKIKYGTFSPYASIHNHGGVMMIPITKKSRKYFWYMYYRTKKELYRGLALTKKKSVRVQMPKRQFIGHSDTLMIQLDDWILNRIITRFKEI</sequence>
<dbReference type="OrthoDB" id="964176at2"/>
<accession>A0A563DJZ6</accession>
<evidence type="ECO:0000313" key="1">
    <source>
        <dbReference type="EMBL" id="TWP30525.1"/>
    </source>
</evidence>
<proteinExistence type="predicted"/>
<name>A0A563DJZ6_9FLAO</name>
<dbReference type="EMBL" id="SELH01000011">
    <property type="protein sequence ID" value="TWP30525.1"/>
    <property type="molecule type" value="Genomic_DNA"/>
</dbReference>
<protein>
    <submittedName>
        <fullName evidence="1">Uncharacterized protein</fullName>
    </submittedName>
</protein>
<organism evidence="1 2">
    <name type="scientific">Apibacter muscae</name>
    <dbReference type="NCBI Taxonomy" id="2509004"/>
    <lineage>
        <taxon>Bacteria</taxon>
        <taxon>Pseudomonadati</taxon>
        <taxon>Bacteroidota</taxon>
        <taxon>Flavobacteriia</taxon>
        <taxon>Flavobacteriales</taxon>
        <taxon>Weeksellaceae</taxon>
        <taxon>Apibacter</taxon>
    </lineage>
</organism>
<evidence type="ECO:0000313" key="2">
    <source>
        <dbReference type="Proteomes" id="UP000319499"/>
    </source>
</evidence>
<dbReference type="Pfam" id="PF05069">
    <property type="entry name" value="Phage_tail_S"/>
    <property type="match status" value="1"/>
</dbReference>
<gene>
    <name evidence="1" type="ORF">ETU09_00560</name>
</gene>
<dbReference type="AlphaFoldDB" id="A0A563DJZ6"/>
<dbReference type="InterPro" id="IPR006522">
    <property type="entry name" value="Phage_virion_morphogenesis"/>
</dbReference>
<keyword evidence="2" id="KW-1185">Reference proteome</keyword>
<dbReference type="RefSeq" id="WP_146261309.1">
    <property type="nucleotide sequence ID" value="NZ_SELG01000027.1"/>
</dbReference>
<dbReference type="Proteomes" id="UP000319499">
    <property type="component" value="Unassembled WGS sequence"/>
</dbReference>